<evidence type="ECO:0000259" key="1">
    <source>
        <dbReference type="PROSITE" id="PS51154"/>
    </source>
</evidence>
<dbReference type="SMART" id="SM00506">
    <property type="entry name" value="A1pp"/>
    <property type="match status" value="1"/>
</dbReference>
<dbReference type="SUPFAM" id="SSF52949">
    <property type="entry name" value="Macro domain-like"/>
    <property type="match status" value="1"/>
</dbReference>
<evidence type="ECO:0000313" key="3">
    <source>
        <dbReference type="Proteomes" id="UP000286147"/>
    </source>
</evidence>
<reference evidence="2 3" key="1">
    <citation type="submission" date="2018-08" db="EMBL/GenBank/DDBJ databases">
        <title>A genome reference for cultivated species of the human gut microbiota.</title>
        <authorList>
            <person name="Zou Y."/>
            <person name="Xue W."/>
            <person name="Luo G."/>
        </authorList>
    </citation>
    <scope>NUCLEOTIDE SEQUENCE [LARGE SCALE GENOMIC DNA]</scope>
    <source>
        <strain evidence="2 3">AF27-12</strain>
    </source>
</reference>
<dbReference type="PROSITE" id="PS51154">
    <property type="entry name" value="MACRO"/>
    <property type="match status" value="1"/>
</dbReference>
<dbReference type="EMBL" id="QRTP01000001">
    <property type="protein sequence ID" value="RGQ86993.1"/>
    <property type="molecule type" value="Genomic_DNA"/>
</dbReference>
<dbReference type="RefSeq" id="WP_118035303.1">
    <property type="nucleotide sequence ID" value="NZ_QRTP01000001.1"/>
</dbReference>
<organism evidence="2 3">
    <name type="scientific">Megamonas rupellensis</name>
    <dbReference type="NCBI Taxonomy" id="491921"/>
    <lineage>
        <taxon>Bacteria</taxon>
        <taxon>Bacillati</taxon>
        <taxon>Bacillota</taxon>
        <taxon>Negativicutes</taxon>
        <taxon>Selenomonadales</taxon>
        <taxon>Selenomonadaceae</taxon>
        <taxon>Megamonas</taxon>
    </lineage>
</organism>
<dbReference type="InterPro" id="IPR043472">
    <property type="entry name" value="Macro_dom-like"/>
</dbReference>
<dbReference type="Pfam" id="PF01661">
    <property type="entry name" value="Macro"/>
    <property type="match status" value="1"/>
</dbReference>
<accession>A0A412CHE0</accession>
<gene>
    <name evidence="2" type="ORF">DWY77_00050</name>
</gene>
<dbReference type="Proteomes" id="UP000286147">
    <property type="component" value="Unassembled WGS sequence"/>
</dbReference>
<dbReference type="InterPro" id="IPR002589">
    <property type="entry name" value="Macro_dom"/>
</dbReference>
<comment type="caution">
    <text evidence="2">The sequence shown here is derived from an EMBL/GenBank/DDBJ whole genome shotgun (WGS) entry which is preliminary data.</text>
</comment>
<evidence type="ECO:0000313" key="2">
    <source>
        <dbReference type="EMBL" id="RGQ86993.1"/>
    </source>
</evidence>
<feature type="domain" description="Macro" evidence="1">
    <location>
        <begin position="13"/>
        <end position="195"/>
    </location>
</feature>
<proteinExistence type="predicted"/>
<dbReference type="Gene3D" id="3.40.220.10">
    <property type="entry name" value="Leucine Aminopeptidase, subunit E, domain 1"/>
    <property type="match status" value="1"/>
</dbReference>
<dbReference type="AlphaFoldDB" id="A0A412CHE0"/>
<name>A0A412CHE0_9FIRM</name>
<sequence>MNLILCDCNSNLCKEWQRYFKNETNVKVICDDFRNVSEYDCVVSPANSFGIMDGGFDDALINYFGYELMKCVQDKIRAEYAGEQPVGTCLIVETGNKQHPYLAHTPTMRIPRIIKEYDTIYNAMRAMLLAVQKQGNIKTVLCTGLGTATGKVPAHVAAKQMYLAYQSVFNPQKQINWRTAVKIETDILNSNVLGA</sequence>
<protein>
    <submittedName>
        <fullName evidence="2">Phage tail protein</fullName>
    </submittedName>
</protein>